<name>A0A426SJK2_9MICO</name>
<reference evidence="3 4" key="1">
    <citation type="submission" date="2018-07" db="EMBL/GenBank/DDBJ databases">
        <title>Brachybacteriurn paraconglorneratum KCTC 9916.</title>
        <authorList>
            <person name="Li Y."/>
        </authorList>
    </citation>
    <scope>NUCLEOTIDE SEQUENCE [LARGE SCALE GENOMIC DNA]</scope>
    <source>
        <strain evidence="3 4">KCTC 9916</strain>
    </source>
</reference>
<dbReference type="Proteomes" id="UP000274327">
    <property type="component" value="Unassembled WGS sequence"/>
</dbReference>
<organism evidence="3 4">
    <name type="scientific">Brachybacterium paraconglomeratum</name>
    <dbReference type="NCBI Taxonomy" id="173362"/>
    <lineage>
        <taxon>Bacteria</taxon>
        <taxon>Bacillati</taxon>
        <taxon>Actinomycetota</taxon>
        <taxon>Actinomycetes</taxon>
        <taxon>Micrococcales</taxon>
        <taxon>Dermabacteraceae</taxon>
        <taxon>Brachybacterium</taxon>
    </lineage>
</organism>
<protein>
    <submittedName>
        <fullName evidence="3">Uncharacterized protein</fullName>
    </submittedName>
</protein>
<keyword evidence="2" id="KW-0472">Membrane</keyword>
<keyword evidence="2" id="KW-0812">Transmembrane</keyword>
<sequence length="62" mass="7157">MMSKGSAFQERRAEAQDRGEKEMFRRSEDRVARLWTPAGALCAATTSTLHLVVTRRDDHKMY</sequence>
<evidence type="ECO:0000313" key="4">
    <source>
        <dbReference type="Proteomes" id="UP000274327"/>
    </source>
</evidence>
<evidence type="ECO:0000256" key="2">
    <source>
        <dbReference type="SAM" id="Phobius"/>
    </source>
</evidence>
<dbReference type="AlphaFoldDB" id="A0A426SJK2"/>
<feature type="transmembrane region" description="Helical" evidence="2">
    <location>
        <begin position="34"/>
        <end position="53"/>
    </location>
</feature>
<proteinExistence type="predicted"/>
<gene>
    <name evidence="3" type="ORF">DS079_11195</name>
</gene>
<keyword evidence="4" id="KW-1185">Reference proteome</keyword>
<comment type="caution">
    <text evidence="3">The sequence shown here is derived from an EMBL/GenBank/DDBJ whole genome shotgun (WGS) entry which is preliminary data.</text>
</comment>
<keyword evidence="2" id="KW-1133">Transmembrane helix</keyword>
<feature type="region of interest" description="Disordered" evidence="1">
    <location>
        <begin position="1"/>
        <end position="26"/>
    </location>
</feature>
<accession>A0A426SJK2</accession>
<feature type="compositionally biased region" description="Basic and acidic residues" evidence="1">
    <location>
        <begin position="9"/>
        <end position="26"/>
    </location>
</feature>
<evidence type="ECO:0000256" key="1">
    <source>
        <dbReference type="SAM" id="MobiDB-lite"/>
    </source>
</evidence>
<dbReference type="EMBL" id="QOCI01000008">
    <property type="protein sequence ID" value="RRR18301.1"/>
    <property type="molecule type" value="Genomic_DNA"/>
</dbReference>
<evidence type="ECO:0000313" key="3">
    <source>
        <dbReference type="EMBL" id="RRR18301.1"/>
    </source>
</evidence>